<feature type="compositionally biased region" description="Basic and acidic residues" evidence="5">
    <location>
        <begin position="562"/>
        <end position="588"/>
    </location>
</feature>
<keyword evidence="4 6" id="KW-0472">Membrane</keyword>
<feature type="transmembrane region" description="Helical" evidence="6">
    <location>
        <begin position="482"/>
        <end position="499"/>
    </location>
</feature>
<feature type="transmembrane region" description="Helical" evidence="6">
    <location>
        <begin position="505"/>
        <end position="523"/>
    </location>
</feature>
<protein>
    <submittedName>
        <fullName evidence="8">Slc4a8 protein</fullName>
    </submittedName>
</protein>
<dbReference type="GO" id="GO:0050801">
    <property type="term" value="P:monoatomic ion homeostasis"/>
    <property type="evidence" value="ECO:0007669"/>
    <property type="project" value="TreeGrafter"/>
</dbReference>
<feature type="domain" description="Bicarbonate transporter-like transmembrane" evidence="7">
    <location>
        <begin position="208"/>
        <end position="537"/>
    </location>
</feature>
<dbReference type="PRINTS" id="PR01231">
    <property type="entry name" value="HCO3TRNSPORT"/>
</dbReference>
<feature type="transmembrane region" description="Helical" evidence="6">
    <location>
        <begin position="440"/>
        <end position="462"/>
    </location>
</feature>
<evidence type="ECO:0000256" key="5">
    <source>
        <dbReference type="SAM" id="MobiDB-lite"/>
    </source>
</evidence>
<evidence type="ECO:0000259" key="7">
    <source>
        <dbReference type="Pfam" id="PF00955"/>
    </source>
</evidence>
<dbReference type="AlphaFoldDB" id="A0A812XB44"/>
<comment type="caution">
    <text evidence="8">The sequence shown here is derived from an EMBL/GenBank/DDBJ whole genome shotgun (WGS) entry which is preliminary data.</text>
</comment>
<dbReference type="OrthoDB" id="429572at2759"/>
<evidence type="ECO:0000256" key="3">
    <source>
        <dbReference type="ARBA" id="ARBA00022989"/>
    </source>
</evidence>
<feature type="transmembrane region" description="Helical" evidence="6">
    <location>
        <begin position="66"/>
        <end position="87"/>
    </location>
</feature>
<feature type="transmembrane region" description="Helical" evidence="6">
    <location>
        <begin position="242"/>
        <end position="266"/>
    </location>
</feature>
<gene>
    <name evidence="8" type="primary">Slc4a8</name>
    <name evidence="8" type="ORF">SPIL2461_LOCUS20303</name>
</gene>
<accession>A0A812XB44</accession>
<feature type="transmembrane region" description="Helical" evidence="6">
    <location>
        <begin position="305"/>
        <end position="326"/>
    </location>
</feature>
<organism evidence="8 9">
    <name type="scientific">Symbiodinium pilosum</name>
    <name type="common">Dinoflagellate</name>
    <dbReference type="NCBI Taxonomy" id="2952"/>
    <lineage>
        <taxon>Eukaryota</taxon>
        <taxon>Sar</taxon>
        <taxon>Alveolata</taxon>
        <taxon>Dinophyceae</taxon>
        <taxon>Suessiales</taxon>
        <taxon>Symbiodiniaceae</taxon>
        <taxon>Symbiodinium</taxon>
    </lineage>
</organism>
<name>A0A812XB44_SYMPI</name>
<evidence type="ECO:0000256" key="2">
    <source>
        <dbReference type="ARBA" id="ARBA00022692"/>
    </source>
</evidence>
<dbReference type="Pfam" id="PF00955">
    <property type="entry name" value="HCO3_cotransp"/>
    <property type="match status" value="2"/>
</dbReference>
<feature type="transmembrane region" description="Helical" evidence="6">
    <location>
        <begin position="409"/>
        <end position="428"/>
    </location>
</feature>
<evidence type="ECO:0000256" key="1">
    <source>
        <dbReference type="ARBA" id="ARBA00004141"/>
    </source>
</evidence>
<dbReference type="GO" id="GO:0005886">
    <property type="term" value="C:plasma membrane"/>
    <property type="evidence" value="ECO:0007669"/>
    <property type="project" value="TreeGrafter"/>
</dbReference>
<dbReference type="PANTHER" id="PTHR11453">
    <property type="entry name" value="ANION EXCHANGE PROTEIN"/>
    <property type="match status" value="1"/>
</dbReference>
<feature type="transmembrane region" description="Helical" evidence="6">
    <location>
        <begin position="119"/>
        <end position="140"/>
    </location>
</feature>
<dbReference type="Gene3D" id="1.10.287.570">
    <property type="entry name" value="Helical hairpin bin"/>
    <property type="match status" value="1"/>
</dbReference>
<feature type="region of interest" description="Disordered" evidence="5">
    <location>
        <begin position="537"/>
        <end position="597"/>
    </location>
</feature>
<reference evidence="8" key="1">
    <citation type="submission" date="2021-02" db="EMBL/GenBank/DDBJ databases">
        <authorList>
            <person name="Dougan E. K."/>
            <person name="Rhodes N."/>
            <person name="Thang M."/>
            <person name="Chan C."/>
        </authorList>
    </citation>
    <scope>NUCLEOTIDE SEQUENCE</scope>
</reference>
<feature type="transmembrane region" description="Helical" evidence="6">
    <location>
        <begin position="209"/>
        <end position="230"/>
    </location>
</feature>
<keyword evidence="3 6" id="KW-1133">Transmembrane helix</keyword>
<feature type="domain" description="Bicarbonate transporter-like transmembrane" evidence="7">
    <location>
        <begin position="33"/>
        <end position="207"/>
    </location>
</feature>
<dbReference type="InterPro" id="IPR003020">
    <property type="entry name" value="HCO3_transpt_euk"/>
</dbReference>
<evidence type="ECO:0000313" key="9">
    <source>
        <dbReference type="Proteomes" id="UP000649617"/>
    </source>
</evidence>
<sequence>MTEAEAVYRDQSGYIRSSSMKDLGPLEFTGKIGGGLRLDLRRRAPLYGSDWTDAFRPENAQKSISTILYLFVAALAPAITFGSRFLAGTNGQFGVLEMIMSTALSGMLFSTFAGQPLSILGATGPFLAYTLVCYDLAVAMDLEFMPYYFWVCMWCSLFTILVAVFDLCALMKHVTMFSEDIFAGLISLIFIIDGVLPMLRNFWEDKMTLAAAMFEMLLFLYTFGLATYLSHFRRTPWLLRSLRNLMANFAVTIALVTASALAAIYASDTNLRMLTVDAELSPSLILAGGGKRNWIVNPMGIEKDFPMWGIPYAILPAIGFAVLGYLDQNLTSVIVNRPSNNLQKGPGYHLDLFIRGALTLPACAVLGLPLAVASTVPSITHVISLTTYEVKQLPQGERKVPVKVVEQRATNFLIHVLIGCALFMAPALKFLPQAVLQGVFFYMGIASLTGNSLFDRMFLWLIWDSTKYPQYHYIQKLPIARVHLYTFIQFICLAILYGLKEIKETAVVFPFFMASLAVIRKFLRWIFTAEELSLLDGHPDDDDQEEEPLPQQPDILNLEPAKVQESKEETVEAPAEDSKPAVEEHPVLKSEQTGFSL</sequence>
<keyword evidence="2 6" id="KW-0812">Transmembrane</keyword>
<evidence type="ECO:0000256" key="4">
    <source>
        <dbReference type="ARBA" id="ARBA00023136"/>
    </source>
</evidence>
<dbReference type="GO" id="GO:0005452">
    <property type="term" value="F:solute:inorganic anion antiporter activity"/>
    <property type="evidence" value="ECO:0007669"/>
    <property type="project" value="InterPro"/>
</dbReference>
<evidence type="ECO:0000313" key="8">
    <source>
        <dbReference type="EMBL" id="CAE7715088.1"/>
    </source>
</evidence>
<dbReference type="Proteomes" id="UP000649617">
    <property type="component" value="Unassembled WGS sequence"/>
</dbReference>
<dbReference type="InterPro" id="IPR011531">
    <property type="entry name" value="HCO3_transpt-like_TM_dom"/>
</dbReference>
<feature type="transmembrane region" description="Helical" evidence="6">
    <location>
        <begin position="146"/>
        <end position="169"/>
    </location>
</feature>
<evidence type="ECO:0000256" key="6">
    <source>
        <dbReference type="SAM" id="Phobius"/>
    </source>
</evidence>
<dbReference type="GO" id="GO:0006820">
    <property type="term" value="P:monoatomic anion transport"/>
    <property type="evidence" value="ECO:0007669"/>
    <property type="project" value="InterPro"/>
</dbReference>
<feature type="transmembrane region" description="Helical" evidence="6">
    <location>
        <begin position="181"/>
        <end position="203"/>
    </location>
</feature>
<proteinExistence type="predicted"/>
<comment type="subcellular location">
    <subcellularLocation>
        <location evidence="1">Membrane</location>
        <topology evidence="1">Multi-pass membrane protein</topology>
    </subcellularLocation>
</comment>
<keyword evidence="9" id="KW-1185">Reference proteome</keyword>
<dbReference type="PANTHER" id="PTHR11453:SF127">
    <property type="entry name" value="SOLUTE CARRIER FAMILY 4 MEMBER 11"/>
    <property type="match status" value="1"/>
</dbReference>
<feature type="compositionally biased region" description="Acidic residues" evidence="5">
    <location>
        <begin position="539"/>
        <end position="548"/>
    </location>
</feature>
<dbReference type="EMBL" id="CAJNIZ010045265">
    <property type="protein sequence ID" value="CAE7715088.1"/>
    <property type="molecule type" value="Genomic_DNA"/>
</dbReference>